<dbReference type="GO" id="GO:0019185">
    <property type="term" value="C:snRNA-activating protein complex"/>
    <property type="evidence" value="ECO:0007669"/>
    <property type="project" value="TreeGrafter"/>
</dbReference>
<dbReference type="GO" id="GO:0042795">
    <property type="term" value="P:snRNA transcription by RNA polymerase II"/>
    <property type="evidence" value="ECO:0007669"/>
    <property type="project" value="TreeGrafter"/>
</dbReference>
<dbReference type="Proteomes" id="UP001177670">
    <property type="component" value="Unassembled WGS sequence"/>
</dbReference>
<feature type="coiled-coil region" evidence="1">
    <location>
        <begin position="177"/>
        <end position="236"/>
    </location>
</feature>
<keyword evidence="1" id="KW-0175">Coiled coil</keyword>
<proteinExistence type="predicted"/>
<gene>
    <name evidence="2" type="ORF">K0M31_019136</name>
</gene>
<dbReference type="GO" id="GO:0043565">
    <property type="term" value="F:sequence-specific DNA binding"/>
    <property type="evidence" value="ECO:0007669"/>
    <property type="project" value="TreeGrafter"/>
</dbReference>
<sequence length="292" mass="34586">MAANKLLIMNGFKEDCEQLIARFERADNIRFDTFCEIWKTMKFSLVFAGRPNFLELLEFCEEALHICKQFVLLPPRFKERIGGLYLLYGIYFKMPVDQFKIRLKLDDWKNVLELHTEIKEGEHLDANYILCKLIASNAFHFCIFDSEYGMEKPYTVKNTQYFNSYSILPTLRNLSEKNQLLSKIDELSKAYEQKKEESKLINPLDTSLKLFNSNIAQEIINDIQEFEEQRRNKQKSITDFEKPCCSTSKEQSLKEHKKFHLKETLKRKIRALVDDIEDENESEEKDEILESD</sequence>
<dbReference type="AlphaFoldDB" id="A0AA40G1S7"/>
<comment type="caution">
    <text evidence="2">The sequence shown here is derived from an EMBL/GenBank/DDBJ whole genome shotgun (WGS) entry which is preliminary data.</text>
</comment>
<dbReference type="Pfam" id="PF09808">
    <property type="entry name" value="SNAPC1"/>
    <property type="match status" value="1"/>
</dbReference>
<protein>
    <recommendedName>
        <fullName evidence="4">snRNA-activating protein complex subunit 1</fullName>
    </recommendedName>
</protein>
<keyword evidence="3" id="KW-1185">Reference proteome</keyword>
<evidence type="ECO:0000313" key="2">
    <source>
        <dbReference type="EMBL" id="KAK1129407.1"/>
    </source>
</evidence>
<dbReference type="GO" id="GO:0042796">
    <property type="term" value="P:snRNA transcription by RNA polymerase III"/>
    <property type="evidence" value="ECO:0007669"/>
    <property type="project" value="TreeGrafter"/>
</dbReference>
<evidence type="ECO:0008006" key="4">
    <source>
        <dbReference type="Google" id="ProtNLM"/>
    </source>
</evidence>
<evidence type="ECO:0000313" key="3">
    <source>
        <dbReference type="Proteomes" id="UP001177670"/>
    </source>
</evidence>
<evidence type="ECO:0000256" key="1">
    <source>
        <dbReference type="SAM" id="Coils"/>
    </source>
</evidence>
<dbReference type="InterPro" id="IPR019188">
    <property type="entry name" value="SNAPC1"/>
</dbReference>
<dbReference type="PANTHER" id="PTHR15131:SF3">
    <property type="entry name" value="SNRNA-ACTIVATING PROTEIN COMPLEX SUBUNIT 1"/>
    <property type="match status" value="1"/>
</dbReference>
<organism evidence="2 3">
    <name type="scientific">Melipona bicolor</name>
    <dbReference type="NCBI Taxonomy" id="60889"/>
    <lineage>
        <taxon>Eukaryota</taxon>
        <taxon>Metazoa</taxon>
        <taxon>Ecdysozoa</taxon>
        <taxon>Arthropoda</taxon>
        <taxon>Hexapoda</taxon>
        <taxon>Insecta</taxon>
        <taxon>Pterygota</taxon>
        <taxon>Neoptera</taxon>
        <taxon>Endopterygota</taxon>
        <taxon>Hymenoptera</taxon>
        <taxon>Apocrita</taxon>
        <taxon>Aculeata</taxon>
        <taxon>Apoidea</taxon>
        <taxon>Anthophila</taxon>
        <taxon>Apidae</taxon>
        <taxon>Melipona</taxon>
    </lineage>
</organism>
<accession>A0AA40G1S7</accession>
<dbReference type="EMBL" id="JAHYIQ010000008">
    <property type="protein sequence ID" value="KAK1129407.1"/>
    <property type="molecule type" value="Genomic_DNA"/>
</dbReference>
<name>A0AA40G1S7_9HYME</name>
<reference evidence="2" key="1">
    <citation type="submission" date="2021-10" db="EMBL/GenBank/DDBJ databases">
        <title>Melipona bicolor Genome sequencing and assembly.</title>
        <authorList>
            <person name="Araujo N.S."/>
            <person name="Arias M.C."/>
        </authorList>
    </citation>
    <scope>NUCLEOTIDE SEQUENCE</scope>
    <source>
        <strain evidence="2">USP_2M_L1-L4_2017</strain>
        <tissue evidence="2">Whole body</tissue>
    </source>
</reference>
<dbReference type="PANTHER" id="PTHR15131">
    <property type="entry name" value="SMALL NUCLEAR RNA ACTIVATING COMPLEX, POLYPEPTIDE 1"/>
    <property type="match status" value="1"/>
</dbReference>